<reference evidence="2" key="1">
    <citation type="submission" date="2003-09" db="EMBL/GenBank/DDBJ databases">
        <title>Liver regeneration after PH.</title>
        <authorList>
            <person name="Xu C.S."/>
            <person name="Chang C.F."/>
            <person name="Han H.P."/>
            <person name="Wang G.P."/>
            <person name="Chai L.Q."/>
            <person name="Yuan J.Y."/>
            <person name="Yang K.J."/>
            <person name="Zhao L.F."/>
            <person name="Ma H."/>
            <person name="Wang L."/>
            <person name="Wang S.F."/>
            <person name="Xing X.K."/>
            <person name="Shen G.M."/>
            <person name="Shi J.B."/>
            <person name="Rahman S."/>
            <person name="Wang Q.N."/>
            <person name="Zhang J.B."/>
        </authorList>
    </citation>
    <scope>NUCLEOTIDE SEQUENCE</scope>
    <source>
        <strain evidence="2">Sprague-Dawley</strain>
    </source>
</reference>
<accession>Q6TUG8</accession>
<organism evidence="2">
    <name type="scientific">Rattus norvegicus</name>
    <name type="common">Rat</name>
    <dbReference type="NCBI Taxonomy" id="10116"/>
    <lineage>
        <taxon>Eukaryota</taxon>
        <taxon>Metazoa</taxon>
        <taxon>Chordata</taxon>
        <taxon>Craniata</taxon>
        <taxon>Vertebrata</taxon>
        <taxon>Euteleostomi</taxon>
        <taxon>Mammalia</taxon>
        <taxon>Eutheria</taxon>
        <taxon>Euarchontoglires</taxon>
        <taxon>Glires</taxon>
        <taxon>Rodentia</taxon>
        <taxon>Myomorpha</taxon>
        <taxon>Muroidea</taxon>
        <taxon>Muridae</taxon>
        <taxon>Murinae</taxon>
        <taxon>Rattus</taxon>
    </lineage>
</organism>
<dbReference type="HOGENOM" id="CLU_498702_0_0_1"/>
<dbReference type="Proteomes" id="UP000002494">
    <property type="component" value="Chromosome X"/>
</dbReference>
<accession>A6IPW3</accession>
<reference evidence="3 4" key="2">
    <citation type="journal article" date="2004" name="Nature">
        <title>Genome sequence of the Brown Norway rat yields insights into mammalian evolution.</title>
        <authorList>
            <consortium name="Rat Genome Sequencing Project Consortium"/>
            <person name="Gibbs R.A."/>
            <person name="Weinstock G.M."/>
            <person name="Metzker M.L."/>
            <person name="Muzny D.M."/>
            <person name="Sodergren E.J."/>
            <person name="Scherer S."/>
            <person name="Scott G."/>
            <person name="Steffen D."/>
            <person name="Worley K.C."/>
            <person name="Burch P.E."/>
            <person name="Okwuonu G."/>
            <person name="Hines S."/>
            <person name="Lewis L."/>
            <person name="Deramo C."/>
            <person name="Delgado O."/>
            <person name="Dugan-Rocha S."/>
            <person name="Miner G."/>
            <person name="Morgan M."/>
            <person name="Hawes A."/>
            <person name="Gill R."/>
            <person name="Holt R.A."/>
            <person name="Adams M.D."/>
            <person name="Amanatides P.G."/>
            <person name="Baden-Tillson H."/>
            <person name="Barnstead M."/>
            <person name="Chin S."/>
            <person name="Evans C.A."/>
            <person name="Ferriera S."/>
            <person name="Fosler C."/>
            <person name="Glodek A."/>
            <person name="Gu Z."/>
            <person name="Jennings D."/>
            <person name="Kraft C.L."/>
            <person name="Nguyen T."/>
            <person name="Pfannkoch C.M."/>
            <person name="Sitter C."/>
            <person name="Sutton G.G."/>
            <person name="Venter J.C."/>
            <person name="Woodage T."/>
            <person name="Smith D."/>
            <person name="Lee H.-M."/>
            <person name="Gustafson E."/>
            <person name="Cahill P."/>
            <person name="Kana A."/>
            <person name="Doucette-Stamm L."/>
            <person name="Weinstock K."/>
            <person name="Fechtel K."/>
            <person name="Weiss R.B."/>
            <person name="Dunn D.M."/>
            <person name="Green E.D."/>
            <person name="Blakesley R.W."/>
            <person name="Bouffard G.G."/>
            <person name="De Jong P.J."/>
            <person name="Osoegawa K."/>
            <person name="Zhu B."/>
            <person name="Marra M."/>
            <person name="Schein J."/>
            <person name="Bosdet I."/>
            <person name="Fjell C."/>
            <person name="Jones S."/>
            <person name="Krzywinski M."/>
            <person name="Mathewson C."/>
            <person name="Siddiqui A."/>
            <person name="Wye N."/>
            <person name="McPherson J."/>
            <person name="Zhao S."/>
            <person name="Fraser C.M."/>
            <person name="Shetty J."/>
            <person name="Shatsman S."/>
            <person name="Geer K."/>
            <person name="Chen Y."/>
            <person name="Abramzon S."/>
            <person name="Nierman W.C."/>
            <person name="Havlak P.H."/>
            <person name="Chen R."/>
            <person name="Durbin K.J."/>
            <person name="Egan A."/>
            <person name="Ren Y."/>
            <person name="Song X.-Z."/>
            <person name="Li B."/>
            <person name="Liu Y."/>
            <person name="Qin X."/>
            <person name="Cawley S."/>
            <person name="Cooney A.J."/>
            <person name="D'Souza L.M."/>
            <person name="Martin K."/>
            <person name="Wu J.Q."/>
            <person name="Gonzalez-Garay M.L."/>
            <person name="Jackson A.R."/>
            <person name="Kalafus K.J."/>
            <person name="McLeod M.P."/>
            <person name="Milosavljevic A."/>
            <person name="Virk D."/>
            <person name="Volkov A."/>
            <person name="Wheeler D.A."/>
            <person name="Zhang Z."/>
            <person name="Bailey J.A."/>
            <person name="Eichler E.E."/>
            <person name="Tuzun E."/>
            <person name="Birney E."/>
            <person name="Mongin E."/>
            <person name="Ureta-Vidal A."/>
            <person name="Woodwark C."/>
            <person name="Zdobnov E."/>
            <person name="Bork P."/>
            <person name="Suyama M."/>
            <person name="Torrents D."/>
            <person name="Alexandersson M."/>
            <person name="Trask B.J."/>
            <person name="Young J.M."/>
            <person name="Huang H."/>
            <person name="Wang H."/>
            <person name="Xing H."/>
            <person name="Daniels S."/>
            <person name="Gietzen D."/>
            <person name="Schmidt J."/>
            <person name="Stevens K."/>
            <person name="Vitt U."/>
            <person name="Wingrove J."/>
            <person name="Camara F."/>
            <person name="Mar Alba M."/>
            <person name="Abril J.F."/>
            <person name="Guigo R."/>
            <person name="Smit A."/>
            <person name="Dubchak I."/>
            <person name="Rubin E.M."/>
            <person name="Couronne O."/>
            <person name="Poliakov A."/>
            <person name="Huebner N."/>
            <person name="Ganten D."/>
            <person name="Goesele C."/>
            <person name="Hummel O."/>
            <person name="Kreitler T."/>
            <person name="Lee Y.-A."/>
            <person name="Monti J."/>
            <person name="Schulz H."/>
            <person name="Zimdahl H."/>
            <person name="Himmelbauer H."/>
            <person name="Lehrach H."/>
            <person name="Jacob H.J."/>
            <person name="Bromberg S."/>
            <person name="Gullings-Handley J."/>
            <person name="Jensen-Seaman M.I."/>
            <person name="Kwitek A.E."/>
            <person name="Lazar J."/>
            <person name="Pasko D."/>
            <person name="Tonellato P.J."/>
            <person name="Twigger S."/>
            <person name="Ponting C.P."/>
            <person name="Duarte J.M."/>
            <person name="Rice S."/>
            <person name="Goodstadt L."/>
            <person name="Beatson S.A."/>
            <person name="Emes R.D."/>
            <person name="Winter E.E."/>
            <person name="Webber C."/>
            <person name="Brandt P."/>
            <person name="Nyakatura G."/>
            <person name="Adetobi M."/>
            <person name="Chiaromonte F."/>
            <person name="Elnitski L."/>
            <person name="Eswara P."/>
            <person name="Hardison R.C."/>
            <person name="Hou M."/>
            <person name="Kolbe D."/>
            <person name="Makova K."/>
            <person name="Miller W."/>
            <person name="Nekrutenko A."/>
            <person name="Riemer C."/>
            <person name="Schwartz S."/>
            <person name="Taylor J."/>
            <person name="Yang S."/>
            <person name="Zhang Y."/>
            <person name="Lindpaintner K."/>
            <person name="Andrews T.D."/>
            <person name="Caccamo M."/>
            <person name="Clamp M."/>
            <person name="Clarke L."/>
            <person name="Curwen V."/>
            <person name="Durbin R.M."/>
            <person name="Eyras E."/>
            <person name="Searle S.M."/>
            <person name="Cooper G.M."/>
            <person name="Batzoglou S."/>
            <person name="Brudno M."/>
            <person name="Sidow A."/>
            <person name="Stone E.A."/>
            <person name="Payseur B.A."/>
            <person name="Bourque G."/>
            <person name="Lopez-Otin C."/>
            <person name="Puente X.S."/>
            <person name="Chakrabarti K."/>
            <person name="Chatterji S."/>
            <person name="Dewey C."/>
            <person name="Pachter L."/>
            <person name="Bray N."/>
            <person name="Yap V.B."/>
            <person name="Caspi A."/>
            <person name="Tesler G."/>
            <person name="Pevzner P.A."/>
            <person name="Haussler D."/>
            <person name="Roskin K.M."/>
            <person name="Baertsch R."/>
            <person name="Clawson H."/>
            <person name="Furey T.S."/>
            <person name="Hinrichs A.S."/>
            <person name="Karolchik D."/>
            <person name="Kent W.J."/>
            <person name="Rosenbloom K.R."/>
            <person name="Trumbower H."/>
            <person name="Weirauch M."/>
            <person name="Cooper D.N."/>
            <person name="Stenson P.D."/>
            <person name="Ma B."/>
            <person name="Brent M."/>
            <person name="Arumugam M."/>
            <person name="Shteynberg D."/>
            <person name="Copley R.R."/>
            <person name="Taylor M.S."/>
            <person name="Riethman H."/>
            <person name="Mudunuri U."/>
            <person name="Peterson J."/>
            <person name="Guyer M."/>
            <person name="Felsenfeld A."/>
            <person name="Old S."/>
            <person name="Mockrin S."/>
            <person name="Collins F.S."/>
        </authorList>
    </citation>
    <scope>NUCLEOTIDE SEQUENCE [LARGE SCALE GENOMIC DNA]</scope>
    <source>
        <strain evidence="3 4">Brown Norway</strain>
    </source>
</reference>
<proteinExistence type="evidence at transcript level"/>
<evidence type="ECO:0000313" key="3">
    <source>
        <dbReference type="Ensembl" id="ENSRNOP00000055110.1"/>
    </source>
</evidence>
<protein>
    <submittedName>
        <fullName evidence="2">LRRGT00076</fullName>
    </submittedName>
</protein>
<evidence type="ECO:0000313" key="4">
    <source>
        <dbReference type="Proteomes" id="UP000002494"/>
    </source>
</evidence>
<dbReference type="PANTHER" id="PTHR33064:SF38">
    <property type="entry name" value="LRRGT00076-LIKE"/>
    <property type="match status" value="1"/>
</dbReference>
<sequence length="546" mass="60381">MPELNDMPDQSNMESPYIRKQLAKVSKYNEWQSISPTCLSWKAGEGAVARAPIPDEAPAAGTGEPEGTTATGTEEPGETGAAGALGEIMAIHARDSQVQGRWTLVLSQPINKYLSVLLASMSPLVSQDTIPSQQCDRRLHTGLPVSNVRPAESAFYTLDTLSPGNLENIEGHWWKLYFKLKEANALDYLNPSIVTDEESGDPVYNTFYKLGENLENDFAGLLFLISLEKWIRVKATIMVGKAKWKPLELPLPKKIVNQKQYCIPEGIAETTATIKDLKDAGVVVPTTSPFNSPIGPVQKTDGSWRMTVEYRKLNQVVTPIAAAVPDVVSLLEQINTPPGTWPIYQMTWKAASFVWGLEQKALQQVQAAVQAALPLGPCDPADPMVLEVLVADRDAIWSLWQTPVANGLAGWSGTWKDHDWKTGEKDIWVRSTWTDLSKWAKDVKILVTHVNAYQKVTLAEEEFNNQVDMMTRSIDSHPLSPAIPVIAQWAHEQVAMVAKMEVMLGFNIMNFHSPRLTWLQLLLNARSANSRAPRYGTISLGDQSAT</sequence>
<dbReference type="EMBL" id="AY387062">
    <property type="protein sequence ID" value="AAQ91032.1"/>
    <property type="molecule type" value="mRNA"/>
</dbReference>
<dbReference type="STRING" id="10116.ENSRNOP00000055110"/>
<dbReference type="Ensembl" id="ENSRNOT00000058309.3">
    <property type="protein sequence ID" value="ENSRNOP00000055110.1"/>
    <property type="gene ID" value="ENSRNOG00000038299.3"/>
</dbReference>
<keyword evidence="4" id="KW-1185">Reference proteome</keyword>
<evidence type="ECO:0000256" key="1">
    <source>
        <dbReference type="SAM" id="MobiDB-lite"/>
    </source>
</evidence>
<dbReference type="InterPro" id="IPR043502">
    <property type="entry name" value="DNA/RNA_pol_sf"/>
</dbReference>
<dbReference type="Gene3D" id="3.10.10.10">
    <property type="entry name" value="HIV Type 1 Reverse Transcriptase, subunit A, domain 1"/>
    <property type="match status" value="1"/>
</dbReference>
<dbReference type="InterPro" id="IPR051320">
    <property type="entry name" value="Viral_Replic_Matur_Polypro"/>
</dbReference>
<dbReference type="PaxDb" id="10116-ENSRNOP00000055110"/>
<dbReference type="Bgee" id="ENSRNOG00000038299">
    <property type="expression patterns" value="Expressed in liver and 6 other cell types or tissues"/>
</dbReference>
<dbReference type="GeneTree" id="ENSGT00940000165350"/>
<dbReference type="SUPFAM" id="SSF56672">
    <property type="entry name" value="DNA/RNA polymerases"/>
    <property type="match status" value="1"/>
</dbReference>
<feature type="region of interest" description="Disordered" evidence="1">
    <location>
        <begin position="53"/>
        <end position="80"/>
    </location>
</feature>
<feature type="compositionally biased region" description="Low complexity" evidence="1">
    <location>
        <begin position="56"/>
        <end position="80"/>
    </location>
</feature>
<dbReference type="AlphaFoldDB" id="A6IPW3"/>
<dbReference type="PANTHER" id="PTHR33064">
    <property type="entry name" value="POL PROTEIN"/>
    <property type="match status" value="1"/>
</dbReference>
<dbReference type="eggNOG" id="KOG0017">
    <property type="taxonomic scope" value="Eukaryota"/>
</dbReference>
<evidence type="ECO:0000313" key="2">
    <source>
        <dbReference type="EMBL" id="AAQ91032.1"/>
    </source>
</evidence>
<name>A6IPW3_RAT</name>
<reference evidence="3" key="3">
    <citation type="submission" date="2025-05" db="UniProtKB">
        <authorList>
            <consortium name="Ensembl"/>
        </authorList>
    </citation>
    <scope>IDENTIFICATION</scope>
    <source>
        <strain evidence="3">Brown Norway</strain>
    </source>
</reference>